<organism evidence="4 5">
    <name type="scientific">Paractinoplanes bogorensis</name>
    <dbReference type="NCBI Taxonomy" id="1610840"/>
    <lineage>
        <taxon>Bacteria</taxon>
        <taxon>Bacillati</taxon>
        <taxon>Actinomycetota</taxon>
        <taxon>Actinomycetes</taxon>
        <taxon>Micromonosporales</taxon>
        <taxon>Micromonosporaceae</taxon>
        <taxon>Paractinoplanes</taxon>
    </lineage>
</organism>
<feature type="compositionally biased region" description="Low complexity" evidence="1">
    <location>
        <begin position="125"/>
        <end position="148"/>
    </location>
</feature>
<dbReference type="PROSITE" id="PS50927">
    <property type="entry name" value="BULB_LECTIN"/>
    <property type="match status" value="1"/>
</dbReference>
<dbReference type="EMBL" id="JAHKKG010000003">
    <property type="protein sequence ID" value="MBU2664052.1"/>
    <property type="molecule type" value="Genomic_DNA"/>
</dbReference>
<evidence type="ECO:0000259" key="3">
    <source>
        <dbReference type="PROSITE" id="PS50927"/>
    </source>
</evidence>
<dbReference type="InterPro" id="IPR036426">
    <property type="entry name" value="Bulb-type_lectin_dom_sf"/>
</dbReference>
<comment type="caution">
    <text evidence="4">The sequence shown here is derived from an EMBL/GenBank/DDBJ whole genome shotgun (WGS) entry which is preliminary data.</text>
</comment>
<keyword evidence="5" id="KW-1185">Reference proteome</keyword>
<proteinExistence type="predicted"/>
<keyword evidence="2" id="KW-0812">Transmembrane</keyword>
<dbReference type="Gene3D" id="2.90.10.10">
    <property type="entry name" value="Bulb-type lectin domain"/>
    <property type="match status" value="1"/>
</dbReference>
<dbReference type="Proteomes" id="UP001519654">
    <property type="component" value="Unassembled WGS sequence"/>
</dbReference>
<evidence type="ECO:0000313" key="5">
    <source>
        <dbReference type="Proteomes" id="UP001519654"/>
    </source>
</evidence>
<keyword evidence="2" id="KW-0472">Membrane</keyword>
<accession>A0ABS5YKU7</accession>
<evidence type="ECO:0000256" key="2">
    <source>
        <dbReference type="SAM" id="Phobius"/>
    </source>
</evidence>
<sequence length="264" mass="28944">MARHDRPAWFGWVVLYLREPRHRWHDRVVPRLREQRHRWHNRVVLYLREPRHRWHDSSGSVRRTALVVGAAVLVGLVTAVYIGVRLGDDGRPLDDFTLPAPAVGENPAIPVSVAPEPSPTPTPSPTYASPTYASPPATTRPPATSKSPARSKAPVVFGQKTIEATSELTTGQSWSTNRLRLTVTSGGNLVLQDQGRTVWQTGTTTGVKLVMQNDGHLVLYDSKNAAVFRSETDGNPGAVLILRADGNMVIAKDGRVLFQTGTAD</sequence>
<protein>
    <recommendedName>
        <fullName evidence="3">Bulb-type lectin domain-containing protein</fullName>
    </recommendedName>
</protein>
<gene>
    <name evidence="4" type="ORF">KOI35_11175</name>
</gene>
<feature type="transmembrane region" description="Helical" evidence="2">
    <location>
        <begin position="64"/>
        <end position="84"/>
    </location>
</feature>
<dbReference type="RefSeq" id="WP_215786260.1">
    <property type="nucleotide sequence ID" value="NZ_JAHKKG010000003.1"/>
</dbReference>
<reference evidence="4 5" key="1">
    <citation type="submission" date="2021-06" db="EMBL/GenBank/DDBJ databases">
        <title>Actinoplanes lichenicola sp. nov., and Actinoplanes ovalisporus sp. nov., isolated from lichen in Thailand.</title>
        <authorList>
            <person name="Saeng-In P."/>
            <person name="Kanchanasin P."/>
            <person name="Yuki M."/>
            <person name="Kudo T."/>
            <person name="Ohkuma M."/>
            <person name="Phongsopitanun W."/>
            <person name="Tanasupawat S."/>
        </authorList>
    </citation>
    <scope>NUCLEOTIDE SEQUENCE [LARGE SCALE GENOMIC DNA]</scope>
    <source>
        <strain evidence="4 5">NBRC 110975</strain>
    </source>
</reference>
<feature type="region of interest" description="Disordered" evidence="1">
    <location>
        <begin position="107"/>
        <end position="155"/>
    </location>
</feature>
<dbReference type="InterPro" id="IPR001480">
    <property type="entry name" value="Bulb-type_lectin_dom"/>
</dbReference>
<name>A0ABS5YKU7_9ACTN</name>
<dbReference type="SUPFAM" id="SSF51110">
    <property type="entry name" value="alpha-D-mannose-specific plant lectins"/>
    <property type="match status" value="1"/>
</dbReference>
<dbReference type="SMART" id="SM00108">
    <property type="entry name" value="B_lectin"/>
    <property type="match status" value="1"/>
</dbReference>
<keyword evidence="2" id="KW-1133">Transmembrane helix</keyword>
<evidence type="ECO:0000313" key="4">
    <source>
        <dbReference type="EMBL" id="MBU2664052.1"/>
    </source>
</evidence>
<feature type="domain" description="Bulb-type lectin" evidence="3">
    <location>
        <begin position="153"/>
        <end position="263"/>
    </location>
</feature>
<evidence type="ECO:0000256" key="1">
    <source>
        <dbReference type="SAM" id="MobiDB-lite"/>
    </source>
</evidence>